<evidence type="ECO:0000313" key="1">
    <source>
        <dbReference type="EMBL" id="OQX50298.1"/>
    </source>
</evidence>
<organism evidence="1 2">
    <name type="scientific">candidate division CPR3 bacterium 4484_211</name>
    <dbReference type="NCBI Taxonomy" id="1968527"/>
    <lineage>
        <taxon>Bacteria</taxon>
        <taxon>Bacteria division CPR3</taxon>
    </lineage>
</organism>
<proteinExistence type="predicted"/>
<accession>A0A1W9NW22</accession>
<dbReference type="Proteomes" id="UP000192520">
    <property type="component" value="Unassembled WGS sequence"/>
</dbReference>
<protein>
    <submittedName>
        <fullName evidence="1">Uncharacterized protein</fullName>
    </submittedName>
</protein>
<evidence type="ECO:0000313" key="2">
    <source>
        <dbReference type="Proteomes" id="UP000192520"/>
    </source>
</evidence>
<dbReference type="AlphaFoldDB" id="A0A1W9NW22"/>
<sequence length="98" mass="11231">MDIRSGFGKADFMGIVGRYKKLHSLRKLPVYHLNKEVAQNGVFFGLFNPKEIFPRARLGCDVLALIEYQGKKAFYMCSLKRAWEIWGRRDDGTGDCAL</sequence>
<comment type="caution">
    <text evidence="1">The sequence shown here is derived from an EMBL/GenBank/DDBJ whole genome shotgun (WGS) entry which is preliminary data.</text>
</comment>
<reference evidence="2" key="1">
    <citation type="submission" date="2017-03" db="EMBL/GenBank/DDBJ databases">
        <title>Novel pathways for hydrocarbon cycling and metabolic interdependencies in hydrothermal sediment communities.</title>
        <authorList>
            <person name="Dombrowski N."/>
            <person name="Seitz K."/>
            <person name="Teske A."/>
            <person name="Baker B."/>
        </authorList>
    </citation>
    <scope>NUCLEOTIDE SEQUENCE [LARGE SCALE GENOMIC DNA]</scope>
</reference>
<name>A0A1W9NW22_UNCC3</name>
<gene>
    <name evidence="1" type="ORF">B5M47_03975</name>
</gene>
<dbReference type="STRING" id="1968527.B5M47_03975"/>
<dbReference type="EMBL" id="MZGJ01000038">
    <property type="protein sequence ID" value="OQX50298.1"/>
    <property type="molecule type" value="Genomic_DNA"/>
</dbReference>